<evidence type="ECO:0000313" key="8">
    <source>
        <dbReference type="EMBL" id="SCZ77219.1"/>
    </source>
</evidence>
<dbReference type="HAMAP" id="MF_00479">
    <property type="entry name" value="RsxG_RnfG"/>
    <property type="match status" value="1"/>
</dbReference>
<evidence type="ECO:0000256" key="3">
    <source>
        <dbReference type="ARBA" id="ARBA00022630"/>
    </source>
</evidence>
<reference evidence="8 9" key="1">
    <citation type="submission" date="2016-10" db="EMBL/GenBank/DDBJ databases">
        <authorList>
            <person name="de Groot N.N."/>
        </authorList>
    </citation>
    <scope>NUCLEOTIDE SEQUENCE [LARGE SCALE GENOMIC DNA]</scope>
    <source>
        <strain evidence="8 9">DSM 2784</strain>
    </source>
</reference>
<dbReference type="SMART" id="SM00900">
    <property type="entry name" value="FMN_bind"/>
    <property type="match status" value="1"/>
</dbReference>
<feature type="domain" description="FMN-binding" evidence="7">
    <location>
        <begin position="96"/>
        <end position="185"/>
    </location>
</feature>
<protein>
    <recommendedName>
        <fullName evidence="6">Ion-translocating oxidoreductase complex subunit G</fullName>
        <ecNumber evidence="6">7.-.-.-</ecNumber>
    </recommendedName>
    <alternativeName>
        <fullName evidence="6">Rnf electron transport complex subunit G</fullName>
    </alternativeName>
</protein>
<dbReference type="EMBL" id="FMWL01000002">
    <property type="protein sequence ID" value="SCZ77219.1"/>
    <property type="molecule type" value="Genomic_DNA"/>
</dbReference>
<dbReference type="EC" id="7.-.-.-" evidence="6"/>
<organism evidence="8 9">
    <name type="scientific">Acidaminobacter hydrogenoformans DSM 2784</name>
    <dbReference type="NCBI Taxonomy" id="1120920"/>
    <lineage>
        <taxon>Bacteria</taxon>
        <taxon>Bacillati</taxon>
        <taxon>Bacillota</taxon>
        <taxon>Clostridia</taxon>
        <taxon>Peptostreptococcales</taxon>
        <taxon>Acidaminobacteraceae</taxon>
        <taxon>Acidaminobacter</taxon>
    </lineage>
</organism>
<dbReference type="NCBIfam" id="TIGR01947">
    <property type="entry name" value="rnfG"/>
    <property type="match status" value="1"/>
</dbReference>
<comment type="cofactor">
    <cofactor evidence="6">
        <name>FMN</name>
        <dbReference type="ChEBI" id="CHEBI:58210"/>
    </cofactor>
</comment>
<feature type="modified residue" description="FMN phosphoryl threonine" evidence="6">
    <location>
        <position position="168"/>
    </location>
</feature>
<keyword evidence="1 6" id="KW-0813">Transport</keyword>
<dbReference type="GO" id="GO:0009055">
    <property type="term" value="F:electron transfer activity"/>
    <property type="evidence" value="ECO:0007669"/>
    <property type="project" value="InterPro"/>
</dbReference>
<evidence type="ECO:0000256" key="6">
    <source>
        <dbReference type="HAMAP-Rule" id="MF_00479"/>
    </source>
</evidence>
<keyword evidence="6" id="KW-0812">Transmembrane</keyword>
<comment type="subcellular location">
    <subcellularLocation>
        <location evidence="6">Cell membrane</location>
        <topology evidence="6">Single-pass membrane protein</topology>
    </subcellularLocation>
</comment>
<dbReference type="OrthoDB" id="9794010at2"/>
<keyword evidence="3 6" id="KW-0285">Flavoprotein</keyword>
<keyword evidence="2 6" id="KW-0597">Phosphoprotein</keyword>
<dbReference type="RefSeq" id="WP_092589452.1">
    <property type="nucleotide sequence ID" value="NZ_FMWL01000002.1"/>
</dbReference>
<keyword evidence="6" id="KW-1278">Translocase</keyword>
<comment type="similarity">
    <text evidence="6">Belongs to the RnfG family.</text>
</comment>
<evidence type="ECO:0000256" key="2">
    <source>
        <dbReference type="ARBA" id="ARBA00022553"/>
    </source>
</evidence>
<dbReference type="Proteomes" id="UP000199208">
    <property type="component" value="Unassembled WGS sequence"/>
</dbReference>
<dbReference type="InterPro" id="IPR010209">
    <property type="entry name" value="Ion_transpt_RnfG/RsxG"/>
</dbReference>
<dbReference type="GO" id="GO:0005886">
    <property type="term" value="C:plasma membrane"/>
    <property type="evidence" value="ECO:0007669"/>
    <property type="project" value="UniProtKB-SubCell"/>
</dbReference>
<dbReference type="GO" id="GO:0010181">
    <property type="term" value="F:FMN binding"/>
    <property type="evidence" value="ECO:0007669"/>
    <property type="project" value="InterPro"/>
</dbReference>
<evidence type="ECO:0000313" key="9">
    <source>
        <dbReference type="Proteomes" id="UP000199208"/>
    </source>
</evidence>
<evidence type="ECO:0000256" key="1">
    <source>
        <dbReference type="ARBA" id="ARBA00022448"/>
    </source>
</evidence>
<keyword evidence="5 6" id="KW-0249">Electron transport</keyword>
<dbReference type="PANTHER" id="PTHR36118">
    <property type="entry name" value="ION-TRANSLOCATING OXIDOREDUCTASE COMPLEX SUBUNIT G"/>
    <property type="match status" value="1"/>
</dbReference>
<gene>
    <name evidence="6" type="primary">rnfG</name>
    <name evidence="8" type="ORF">SAMN03080599_00666</name>
</gene>
<keyword evidence="6" id="KW-1133">Transmembrane helix</keyword>
<name>A0A1G5RV64_9FIRM</name>
<comment type="subunit">
    <text evidence="6">The complex is composed of six subunits: RnfA, RnfB, RnfC, RnfD, RnfE and RnfG.</text>
</comment>
<sequence>MKEIIKLGSTLLLICLVAAAALGVTNEVTIGKILEQRETANQLARQAVLPDAAEFEPVDEAKLADIQGKEPLVKEVYAGVKDGAVIGYVIKTGPNGFSGAVEVTTGITVDGVLSGVRIGNHAETPGLGANATLPLFYEQYNGMSAAQELGVSKTAKSDTEILAITGATITSRAVTDGVNTSIRVAQTLDR</sequence>
<dbReference type="AlphaFoldDB" id="A0A1G5RV64"/>
<dbReference type="PIRSF" id="PIRSF006091">
    <property type="entry name" value="E_trnsport_RnfG"/>
    <property type="match status" value="1"/>
</dbReference>
<keyword evidence="6" id="KW-1003">Cell membrane</keyword>
<dbReference type="PANTHER" id="PTHR36118:SF1">
    <property type="entry name" value="ION-TRANSLOCATING OXIDOREDUCTASE COMPLEX SUBUNIT G"/>
    <property type="match status" value="1"/>
</dbReference>
<dbReference type="InterPro" id="IPR007329">
    <property type="entry name" value="FMN-bd"/>
</dbReference>
<proteinExistence type="inferred from homology"/>
<dbReference type="GO" id="GO:0022900">
    <property type="term" value="P:electron transport chain"/>
    <property type="evidence" value="ECO:0007669"/>
    <property type="project" value="UniProtKB-UniRule"/>
</dbReference>
<evidence type="ECO:0000256" key="5">
    <source>
        <dbReference type="ARBA" id="ARBA00022982"/>
    </source>
</evidence>
<dbReference type="Pfam" id="PF04205">
    <property type="entry name" value="FMN_bind"/>
    <property type="match status" value="1"/>
</dbReference>
<evidence type="ECO:0000256" key="4">
    <source>
        <dbReference type="ARBA" id="ARBA00022643"/>
    </source>
</evidence>
<comment type="function">
    <text evidence="6">Part of a membrane-bound complex that couples electron transfer with translocation of ions across the membrane.</text>
</comment>
<accession>A0A1G5RV64</accession>
<evidence type="ECO:0000259" key="7">
    <source>
        <dbReference type="SMART" id="SM00900"/>
    </source>
</evidence>
<keyword evidence="4 6" id="KW-0288">FMN</keyword>
<keyword evidence="6" id="KW-0472">Membrane</keyword>
<keyword evidence="9" id="KW-1185">Reference proteome</keyword>
<dbReference type="STRING" id="1120920.SAMN03080599_00666"/>